<dbReference type="InterPro" id="IPR024107">
    <property type="entry name" value="Tyr-tRNA-ligase_bac_1"/>
</dbReference>
<feature type="binding site" evidence="8">
    <location>
        <position position="174"/>
    </location>
    <ligand>
        <name>L-tyrosine</name>
        <dbReference type="ChEBI" id="CHEBI:58315"/>
    </ligand>
</feature>
<dbReference type="SUPFAM" id="SSF55174">
    <property type="entry name" value="Alpha-L RNA-binding motif"/>
    <property type="match status" value="1"/>
</dbReference>
<dbReference type="Pfam" id="PF22421">
    <property type="entry name" value="SYY_C-terminal"/>
    <property type="match status" value="1"/>
</dbReference>
<feature type="binding site" evidence="8">
    <location>
        <position position="170"/>
    </location>
    <ligand>
        <name>L-tyrosine</name>
        <dbReference type="ChEBI" id="CHEBI:58315"/>
    </ligand>
</feature>
<comment type="catalytic activity">
    <reaction evidence="7 8">
        <text>tRNA(Tyr) + L-tyrosine + ATP = L-tyrosyl-tRNA(Tyr) + AMP + diphosphate + H(+)</text>
        <dbReference type="Rhea" id="RHEA:10220"/>
        <dbReference type="Rhea" id="RHEA-COMP:9706"/>
        <dbReference type="Rhea" id="RHEA-COMP:9707"/>
        <dbReference type="ChEBI" id="CHEBI:15378"/>
        <dbReference type="ChEBI" id="CHEBI:30616"/>
        <dbReference type="ChEBI" id="CHEBI:33019"/>
        <dbReference type="ChEBI" id="CHEBI:58315"/>
        <dbReference type="ChEBI" id="CHEBI:78442"/>
        <dbReference type="ChEBI" id="CHEBI:78536"/>
        <dbReference type="ChEBI" id="CHEBI:456215"/>
        <dbReference type="EC" id="6.1.1.1"/>
    </reaction>
</comment>
<feature type="short sequence motif" description="'HIGH' region" evidence="8">
    <location>
        <begin position="46"/>
        <end position="55"/>
    </location>
</feature>
<keyword evidence="2 8" id="KW-0547">Nucleotide-binding</keyword>
<keyword evidence="4 9" id="KW-0694">RNA-binding</keyword>
<dbReference type="CDD" id="cd00805">
    <property type="entry name" value="TyrRS_core"/>
    <property type="match status" value="1"/>
</dbReference>
<evidence type="ECO:0000256" key="3">
    <source>
        <dbReference type="ARBA" id="ARBA00022840"/>
    </source>
</evidence>
<keyword evidence="8" id="KW-0963">Cytoplasm</keyword>
<evidence type="ECO:0000313" key="11">
    <source>
        <dbReference type="EMBL" id="MDQ0514151.1"/>
    </source>
</evidence>
<dbReference type="InterPro" id="IPR002307">
    <property type="entry name" value="Tyr-tRNA-ligase"/>
</dbReference>
<dbReference type="GO" id="GO:0004831">
    <property type="term" value="F:tyrosine-tRNA ligase activity"/>
    <property type="evidence" value="ECO:0007669"/>
    <property type="project" value="UniProtKB-EC"/>
</dbReference>
<evidence type="ECO:0000259" key="10">
    <source>
        <dbReference type="SMART" id="SM00363"/>
    </source>
</evidence>
<keyword evidence="3 8" id="KW-0067">ATP-binding</keyword>
<gene>
    <name evidence="8" type="primary">tyrS</name>
    <name evidence="11" type="ORF">J2Z62_000589</name>
</gene>
<keyword evidence="12" id="KW-1185">Reference proteome</keyword>
<dbReference type="Proteomes" id="UP001240643">
    <property type="component" value="Unassembled WGS sequence"/>
</dbReference>
<dbReference type="InterPro" id="IPR001412">
    <property type="entry name" value="aa-tRNA-synth_I_CS"/>
</dbReference>
<dbReference type="InterPro" id="IPR024088">
    <property type="entry name" value="Tyr-tRNA-ligase_bac-type"/>
</dbReference>
<sequence length="420" mass="47173">MNHFANQAQLLLQELSARKLLADCTSEPKLIAALTANKKTYIGFDPTAQSLHLGNYVGICILKHFKNFGFQTVAVLGGATGLVGDPSFKKSERQLLTLETVQDNGLKIATQLSRYSQCDLVVNNLDFYAEMNLIHFLRDVAKLINVNYLLEKEALSERLKTGLSYTEFTYPLLQGWDFWCLYQKYDVAIQAGGSDQWGNITTGIEIVRKMSQEEQANAVGITFNLLTDYQGQKFGKSEGNALFLDPELTSPSQIYQFLINSADQDVEKYLLALTFIPLAEIQMIVQQHQQNPKLRSGQKKLADQLILDLFGTAELKRCQTMTKLLFADSENDFSVNEYTVLEQNLVTITINKSTKLIELLVQTQLSSSLGEARKLIQANGIKVNNQKVTDVNLIVSQANMQTSYLLLQKGKKSFALVKWQ</sequence>
<dbReference type="InterPro" id="IPR014729">
    <property type="entry name" value="Rossmann-like_a/b/a_fold"/>
</dbReference>
<comment type="subcellular location">
    <subcellularLocation>
        <location evidence="8">Cytoplasm</location>
    </subcellularLocation>
</comment>
<name>A0ABU0LZL6_9BACT</name>
<dbReference type="PANTHER" id="PTHR11766:SF0">
    <property type="entry name" value="TYROSINE--TRNA LIGASE, MITOCHONDRIAL"/>
    <property type="match status" value="1"/>
</dbReference>
<protein>
    <recommendedName>
        <fullName evidence="8">Tyrosine--tRNA ligase</fullName>
        <ecNumber evidence="8">6.1.1.1</ecNumber>
    </recommendedName>
    <alternativeName>
        <fullName evidence="8">Tyrosyl-tRNA synthetase</fullName>
        <shortName evidence="8">TyrRS</shortName>
    </alternativeName>
</protein>
<dbReference type="EMBL" id="JAUSWO010000001">
    <property type="protein sequence ID" value="MDQ0514151.1"/>
    <property type="molecule type" value="Genomic_DNA"/>
</dbReference>
<dbReference type="CDD" id="cd00165">
    <property type="entry name" value="S4"/>
    <property type="match status" value="1"/>
</dbReference>
<reference evidence="11" key="1">
    <citation type="submission" date="2023-07" db="EMBL/GenBank/DDBJ databases">
        <title>Genomic Encyclopedia of Type Strains, Phase IV (KMG-IV): sequencing the most valuable type-strain genomes for metagenomic binning, comparative biology and taxonomic classification.</title>
        <authorList>
            <person name="Goeker M."/>
        </authorList>
    </citation>
    <scope>NUCLEOTIDE SEQUENCE [LARGE SCALE GENOMIC DNA]</scope>
    <source>
        <strain evidence="11">DSM 21204</strain>
    </source>
</reference>
<dbReference type="RefSeq" id="WP_256547160.1">
    <property type="nucleotide sequence ID" value="NZ_CP101809.1"/>
</dbReference>
<proteinExistence type="inferred from homology"/>
<feature type="binding site" evidence="8">
    <location>
        <position position="236"/>
    </location>
    <ligand>
        <name>ATP</name>
        <dbReference type="ChEBI" id="CHEBI:30616"/>
    </ligand>
</feature>
<dbReference type="PROSITE" id="PS50889">
    <property type="entry name" value="S4"/>
    <property type="match status" value="1"/>
</dbReference>
<feature type="short sequence motif" description="'KMSKS' region" evidence="8">
    <location>
        <begin position="233"/>
        <end position="237"/>
    </location>
</feature>
<evidence type="ECO:0000256" key="9">
    <source>
        <dbReference type="PROSITE-ProRule" id="PRU00182"/>
    </source>
</evidence>
<dbReference type="Gene3D" id="1.10.240.10">
    <property type="entry name" value="Tyrosyl-Transfer RNA Synthetase"/>
    <property type="match status" value="1"/>
</dbReference>
<dbReference type="PROSITE" id="PS00178">
    <property type="entry name" value="AA_TRNA_LIGASE_I"/>
    <property type="match status" value="1"/>
</dbReference>
<comment type="similarity">
    <text evidence="8">Belongs to the class-I aminoacyl-tRNA synthetase family. TyrS type 1 subfamily.</text>
</comment>
<dbReference type="InterPro" id="IPR002942">
    <property type="entry name" value="S4_RNA-bd"/>
</dbReference>
<keyword evidence="5 8" id="KW-0648">Protein biosynthesis</keyword>
<comment type="caution">
    <text evidence="11">The sequence shown here is derived from an EMBL/GenBank/DDBJ whole genome shotgun (WGS) entry which is preliminary data.</text>
</comment>
<dbReference type="HAMAP" id="MF_02006">
    <property type="entry name" value="Tyr_tRNA_synth_type1"/>
    <property type="match status" value="1"/>
</dbReference>
<dbReference type="SUPFAM" id="SSF52374">
    <property type="entry name" value="Nucleotidylyl transferase"/>
    <property type="match status" value="1"/>
</dbReference>
<feature type="domain" description="RNA-binding S4" evidence="10">
    <location>
        <begin position="354"/>
        <end position="420"/>
    </location>
</feature>
<dbReference type="InterPro" id="IPR002305">
    <property type="entry name" value="aa-tRNA-synth_Ic"/>
</dbReference>
<feature type="binding site" evidence="8">
    <location>
        <position position="41"/>
    </location>
    <ligand>
        <name>L-tyrosine</name>
        <dbReference type="ChEBI" id="CHEBI:58315"/>
    </ligand>
</feature>
<dbReference type="PANTHER" id="PTHR11766">
    <property type="entry name" value="TYROSYL-TRNA SYNTHETASE"/>
    <property type="match status" value="1"/>
</dbReference>
<dbReference type="PRINTS" id="PR01040">
    <property type="entry name" value="TRNASYNTHTYR"/>
</dbReference>
<accession>A0ABU0LZL6</accession>
<evidence type="ECO:0000256" key="1">
    <source>
        <dbReference type="ARBA" id="ARBA00022598"/>
    </source>
</evidence>
<evidence type="ECO:0000256" key="6">
    <source>
        <dbReference type="ARBA" id="ARBA00023146"/>
    </source>
</evidence>
<dbReference type="NCBIfam" id="TIGR00234">
    <property type="entry name" value="tyrS"/>
    <property type="match status" value="1"/>
</dbReference>
<keyword evidence="6 8" id="KW-0030">Aminoacyl-tRNA synthetase</keyword>
<dbReference type="SMART" id="SM00363">
    <property type="entry name" value="S4"/>
    <property type="match status" value="1"/>
</dbReference>
<organism evidence="11 12">
    <name type="scientific">Mycoplasmoides fastidiosum</name>
    <dbReference type="NCBI Taxonomy" id="92758"/>
    <lineage>
        <taxon>Bacteria</taxon>
        <taxon>Bacillati</taxon>
        <taxon>Mycoplasmatota</taxon>
        <taxon>Mycoplasmoidales</taxon>
        <taxon>Mycoplasmoidaceae</taxon>
        <taxon>Mycoplasmoides</taxon>
    </lineage>
</organism>
<dbReference type="Gene3D" id="3.10.290.10">
    <property type="entry name" value="RNA-binding S4 domain"/>
    <property type="match status" value="1"/>
</dbReference>
<dbReference type="Pfam" id="PF00579">
    <property type="entry name" value="tRNA-synt_1b"/>
    <property type="match status" value="1"/>
</dbReference>
<comment type="function">
    <text evidence="8">Catalyzes the attachment of tyrosine to tRNA(Tyr) in a two-step reaction: tyrosine is first activated by ATP to form Tyr-AMP and then transferred to the acceptor end of tRNA(Tyr).</text>
</comment>
<evidence type="ECO:0000256" key="7">
    <source>
        <dbReference type="ARBA" id="ARBA00048248"/>
    </source>
</evidence>
<evidence type="ECO:0000256" key="4">
    <source>
        <dbReference type="ARBA" id="ARBA00022884"/>
    </source>
</evidence>
<keyword evidence="1 8" id="KW-0436">Ligase</keyword>
<dbReference type="InterPro" id="IPR036986">
    <property type="entry name" value="S4_RNA-bd_sf"/>
</dbReference>
<dbReference type="Gene3D" id="3.40.50.620">
    <property type="entry name" value="HUPs"/>
    <property type="match status" value="1"/>
</dbReference>
<evidence type="ECO:0000313" key="12">
    <source>
        <dbReference type="Proteomes" id="UP001240643"/>
    </source>
</evidence>
<evidence type="ECO:0000256" key="2">
    <source>
        <dbReference type="ARBA" id="ARBA00022741"/>
    </source>
</evidence>
<evidence type="ECO:0000256" key="5">
    <source>
        <dbReference type="ARBA" id="ARBA00022917"/>
    </source>
</evidence>
<comment type="subunit">
    <text evidence="8">Homodimer.</text>
</comment>
<evidence type="ECO:0000256" key="8">
    <source>
        <dbReference type="HAMAP-Rule" id="MF_02006"/>
    </source>
</evidence>
<dbReference type="EC" id="6.1.1.1" evidence="8"/>
<dbReference type="InterPro" id="IPR054608">
    <property type="entry name" value="SYY-like_C"/>
</dbReference>